<reference evidence="1 2" key="1">
    <citation type="submission" date="2016-10" db="EMBL/GenBank/DDBJ databases">
        <authorList>
            <person name="de Groot N.N."/>
        </authorList>
    </citation>
    <scope>NUCLEOTIDE SEQUENCE [LARGE SCALE GENOMIC DNA]</scope>
    <source>
        <strain evidence="1 2">CGMCC 4.2023</strain>
    </source>
</reference>
<gene>
    <name evidence="1" type="ORF">SAMN05216223_12587</name>
</gene>
<dbReference type="AlphaFoldDB" id="A0A1H6E3K6"/>
<dbReference type="Proteomes" id="UP000236754">
    <property type="component" value="Unassembled WGS sequence"/>
</dbReference>
<dbReference type="RefSeq" id="WP_103890280.1">
    <property type="nucleotide sequence ID" value="NZ_FNVU01000025.1"/>
</dbReference>
<name>A0A1H6E3K6_9ACTN</name>
<protein>
    <submittedName>
        <fullName evidence="1">Uncharacterized protein</fullName>
    </submittedName>
</protein>
<organism evidence="1 2">
    <name type="scientific">Actinacidiphila yanglinensis</name>
    <dbReference type="NCBI Taxonomy" id="310779"/>
    <lineage>
        <taxon>Bacteria</taxon>
        <taxon>Bacillati</taxon>
        <taxon>Actinomycetota</taxon>
        <taxon>Actinomycetes</taxon>
        <taxon>Kitasatosporales</taxon>
        <taxon>Streptomycetaceae</taxon>
        <taxon>Actinacidiphila</taxon>
    </lineage>
</organism>
<proteinExistence type="predicted"/>
<keyword evidence="2" id="KW-1185">Reference proteome</keyword>
<sequence>MVEEQRFVPAEFGLHEFDDGDVAAGGGAAARRWFSHWDGLIGAPAEEVHLGWAAAGSVVIVCTSGRRYDRAEARFRAAHLALGGDALPLAARPRGPLATHQAIDALANSEALWTRTGTGIAGSGSGPGTEEDRAETATADGFSMGYQRLGDVVVFVVAVQLDPARFRVRPVDDWSAYAVDARTGFPLSALKA</sequence>
<accession>A0A1H6E3K6</accession>
<dbReference type="OrthoDB" id="9509461at2"/>
<dbReference type="EMBL" id="FNVU01000025">
    <property type="protein sequence ID" value="SEG92220.1"/>
    <property type="molecule type" value="Genomic_DNA"/>
</dbReference>
<evidence type="ECO:0000313" key="2">
    <source>
        <dbReference type="Proteomes" id="UP000236754"/>
    </source>
</evidence>
<evidence type="ECO:0000313" key="1">
    <source>
        <dbReference type="EMBL" id="SEG92220.1"/>
    </source>
</evidence>